<dbReference type="OrthoDB" id="7658888at2"/>
<evidence type="ECO:0000313" key="3">
    <source>
        <dbReference type="Proteomes" id="UP000186141"/>
    </source>
</evidence>
<dbReference type="EMBL" id="FTOT01000001">
    <property type="protein sequence ID" value="SIS55188.1"/>
    <property type="molecule type" value="Genomic_DNA"/>
</dbReference>
<evidence type="ECO:0000256" key="1">
    <source>
        <dbReference type="SAM" id="MobiDB-lite"/>
    </source>
</evidence>
<name>A0A1N7K0T1_9RHOB</name>
<dbReference type="STRING" id="1086013.SAMN05421774_101156"/>
<sequence length="158" mass="16727">MQRFEYKVVPAPRRGEKVKGAKTTEARFAHALTRAMNEMAAEGWEYLRTDTLPVEERVGLTGRTTTFQHMLVFRKELAPGATAKAPLAALPMPGFDDPATADDIELDPMDVAARRAALVARPQFGPAPRVSATTDTGLAPSVGPARSAGPGGGGQAAE</sequence>
<protein>
    <recommendedName>
        <fullName evidence="4">DUF4177 domain-containing protein</fullName>
    </recommendedName>
</protein>
<feature type="compositionally biased region" description="Gly residues" evidence="1">
    <location>
        <begin position="149"/>
        <end position="158"/>
    </location>
</feature>
<organism evidence="2 3">
    <name type="scientific">Gemmobacter megaterium</name>
    <dbReference type="NCBI Taxonomy" id="1086013"/>
    <lineage>
        <taxon>Bacteria</taxon>
        <taxon>Pseudomonadati</taxon>
        <taxon>Pseudomonadota</taxon>
        <taxon>Alphaproteobacteria</taxon>
        <taxon>Rhodobacterales</taxon>
        <taxon>Paracoccaceae</taxon>
        <taxon>Gemmobacter</taxon>
    </lineage>
</organism>
<feature type="region of interest" description="Disordered" evidence="1">
    <location>
        <begin position="122"/>
        <end position="158"/>
    </location>
</feature>
<dbReference type="AlphaFoldDB" id="A0A1N7K0T1"/>
<evidence type="ECO:0000313" key="2">
    <source>
        <dbReference type="EMBL" id="SIS55188.1"/>
    </source>
</evidence>
<gene>
    <name evidence="2" type="ORF">SAMN05421774_101156</name>
</gene>
<accession>A0A1N7K0T1</accession>
<dbReference type="RefSeq" id="WP_076527756.1">
    <property type="nucleotide sequence ID" value="NZ_BMEH01000001.1"/>
</dbReference>
<dbReference type="Proteomes" id="UP000186141">
    <property type="component" value="Unassembled WGS sequence"/>
</dbReference>
<keyword evidence="3" id="KW-1185">Reference proteome</keyword>
<feature type="compositionally biased region" description="Low complexity" evidence="1">
    <location>
        <begin position="139"/>
        <end position="148"/>
    </location>
</feature>
<evidence type="ECO:0008006" key="4">
    <source>
        <dbReference type="Google" id="ProtNLM"/>
    </source>
</evidence>
<proteinExistence type="predicted"/>
<reference evidence="2 3" key="1">
    <citation type="submission" date="2017-01" db="EMBL/GenBank/DDBJ databases">
        <authorList>
            <person name="Mah S.A."/>
            <person name="Swanson W.J."/>
            <person name="Moy G.W."/>
            <person name="Vacquier V.D."/>
        </authorList>
    </citation>
    <scope>NUCLEOTIDE SEQUENCE [LARGE SCALE GENOMIC DNA]</scope>
    <source>
        <strain evidence="2 3">DSM 26375</strain>
    </source>
</reference>